<feature type="region of interest" description="Disordered" evidence="1">
    <location>
        <begin position="1"/>
        <end position="30"/>
    </location>
</feature>
<dbReference type="Proteomes" id="UP001310692">
    <property type="component" value="Unassembled WGS sequence"/>
</dbReference>
<proteinExistence type="predicted"/>
<dbReference type="InterPro" id="IPR010836">
    <property type="entry name" value="SapC"/>
</dbReference>
<comment type="caution">
    <text evidence="2">The sequence shown here is derived from an EMBL/GenBank/DDBJ whole genome shotgun (WGS) entry which is preliminary data.</text>
</comment>
<dbReference type="EMBL" id="JAZDRO010000001">
    <property type="protein sequence ID" value="MEE2565933.1"/>
    <property type="molecule type" value="Genomic_DNA"/>
</dbReference>
<evidence type="ECO:0000256" key="1">
    <source>
        <dbReference type="SAM" id="MobiDB-lite"/>
    </source>
</evidence>
<accession>A0ABU7LWK3</accession>
<evidence type="ECO:0000313" key="3">
    <source>
        <dbReference type="Proteomes" id="UP001310692"/>
    </source>
</evidence>
<evidence type="ECO:0000313" key="2">
    <source>
        <dbReference type="EMBL" id="MEE2565933.1"/>
    </source>
</evidence>
<dbReference type="RefSeq" id="WP_330195462.1">
    <property type="nucleotide sequence ID" value="NZ_JAZDRO010000001.1"/>
</dbReference>
<name>A0ABU7LWK3_9PROT</name>
<sequence length="269" mass="30007">MADAAPEQPRLSGQVPLYRNPQPLNRETHKSYGLKAPKKPYEFLREAHFVPAIVGEFGIAAGSFPVIFVGEKRVPVVVMGLRQGENLFVTEDGQFDPNFMLPAFIRRYPFVSASNGADKPATFCVDIDADSVTDKNPEIPFFDENGEPTQVINQAIEFVSAFEQDARTTELFVQRLMDLDLFERKEISVADKADPTKQQKIAEYFGIDEKKLLALPSETVMELRDAGHLGAIYAHLVSLARWDRIIQLGLGMTNDDPIAPPKTKAKAKK</sequence>
<dbReference type="Pfam" id="PF07277">
    <property type="entry name" value="SapC"/>
    <property type="match status" value="1"/>
</dbReference>
<gene>
    <name evidence="2" type="ORF">V0U35_04510</name>
</gene>
<reference evidence="2 3" key="1">
    <citation type="submission" date="2024-01" db="EMBL/GenBank/DDBJ databases">
        <title>Hyphobacterium bacterium isolated from marine sediment.</title>
        <authorList>
            <person name="Zhao S."/>
        </authorList>
    </citation>
    <scope>NUCLEOTIDE SEQUENCE [LARGE SCALE GENOMIC DNA]</scope>
    <source>
        <strain evidence="2 3">Y60-23</strain>
    </source>
</reference>
<keyword evidence="3" id="KW-1185">Reference proteome</keyword>
<protein>
    <submittedName>
        <fullName evidence="2">SapC family protein</fullName>
    </submittedName>
</protein>
<organism evidence="2 3">
    <name type="scientific">Hyphobacterium marinum</name>
    <dbReference type="NCBI Taxonomy" id="3116574"/>
    <lineage>
        <taxon>Bacteria</taxon>
        <taxon>Pseudomonadati</taxon>
        <taxon>Pseudomonadota</taxon>
        <taxon>Alphaproteobacteria</taxon>
        <taxon>Maricaulales</taxon>
        <taxon>Maricaulaceae</taxon>
        <taxon>Hyphobacterium</taxon>
    </lineage>
</organism>